<dbReference type="PANTHER" id="PTHR33908:SF3">
    <property type="entry name" value="UNDECAPRENYL PHOSPHATE-ALPHA-4-AMINO-4-DEOXY-L-ARABINOSE ARABINOSYL TRANSFERASE"/>
    <property type="match status" value="1"/>
</dbReference>
<dbReference type="RefSeq" id="WP_045461431.1">
    <property type="nucleotide sequence ID" value="NZ_BBLT01000003.1"/>
</dbReference>
<evidence type="ECO:0000313" key="10">
    <source>
        <dbReference type="Proteomes" id="UP000030185"/>
    </source>
</evidence>
<dbReference type="InterPro" id="IPR050297">
    <property type="entry name" value="LipidA_mod_glycosyltrf_83"/>
</dbReference>
<feature type="transmembrane region" description="Helical" evidence="8">
    <location>
        <begin position="262"/>
        <end position="285"/>
    </location>
</feature>
<dbReference type="PANTHER" id="PTHR33908">
    <property type="entry name" value="MANNOSYLTRANSFERASE YKCB-RELATED"/>
    <property type="match status" value="1"/>
</dbReference>
<organism evidence="9 10">
    <name type="scientific">Sporocytophaga myxococcoides</name>
    <dbReference type="NCBI Taxonomy" id="153721"/>
    <lineage>
        <taxon>Bacteria</taxon>
        <taxon>Pseudomonadati</taxon>
        <taxon>Bacteroidota</taxon>
        <taxon>Cytophagia</taxon>
        <taxon>Cytophagales</taxon>
        <taxon>Cytophagaceae</taxon>
        <taxon>Sporocytophaga</taxon>
    </lineage>
</organism>
<protein>
    <submittedName>
        <fullName evidence="9">4-amino-4-deoxy-L-arabinose transferase,lipid A modification</fullName>
    </submittedName>
</protein>
<feature type="transmembrane region" description="Helical" evidence="8">
    <location>
        <begin position="171"/>
        <end position="200"/>
    </location>
</feature>
<comment type="subcellular location">
    <subcellularLocation>
        <location evidence="1">Cell membrane</location>
        <topology evidence="1">Multi-pass membrane protein</topology>
    </subcellularLocation>
</comment>
<feature type="transmembrane region" description="Helical" evidence="8">
    <location>
        <begin position="322"/>
        <end position="340"/>
    </location>
</feature>
<dbReference type="GO" id="GO:0009103">
    <property type="term" value="P:lipopolysaccharide biosynthetic process"/>
    <property type="evidence" value="ECO:0007669"/>
    <property type="project" value="UniProtKB-ARBA"/>
</dbReference>
<keyword evidence="10" id="KW-1185">Reference proteome</keyword>
<keyword evidence="4 9" id="KW-0808">Transferase</keyword>
<dbReference type="Proteomes" id="UP000030185">
    <property type="component" value="Unassembled WGS sequence"/>
</dbReference>
<sequence length="522" mass="61225">MLEKTESNKLLVALICILAVPALLINLDIMPTLGDEATRALVALEFILRKNYIFSTINGEPYYNKPPLYNWLLVLLFNTSGRADEWILRLPAVISLLAFCLAIYFTMKKHVTTKIAILTAFAFLTFGRMLFYDSMLGHIDILFSLILYLAIYSIFYFIVKERYFLLFPTAYFLTSLAFLMKGLPAIVFLGLSLCVTFFSFRKLKGLFHPAHFVGIFLFLLIIGGYFLIYNTYNSSDDFLKTLWSESSKRTAFENNWKSSLSFLFIFPFEYLFHLMPWSLLIVTCFRKDFFNIAKNNSFIIFCLIILAINIPVYWISPETRPRYLFLLFPFIFVILIYFYFKEGAERQKLITSILLSVAFIVFVLMACFPFLVEIHAQISYKYLKASVLLILLASTAFLFFKSGRKNLFYLPLALLIARIGFDLFVLPERATVSPEVKWKKDAIASAKISNDLPLYIYKYSFMKHNLSYYYTIQKNKMLVRDFVGKKKNVYYIMETFYFHEQPFKKLFEFQYDGRQYFIVKSE</sequence>
<feature type="transmembrane region" description="Helical" evidence="8">
    <location>
        <begin position="139"/>
        <end position="159"/>
    </location>
</feature>
<reference evidence="9 10" key="1">
    <citation type="submission" date="2014-09" db="EMBL/GenBank/DDBJ databases">
        <title>Sporocytophaga myxococcoides PG-01 genome sequencing.</title>
        <authorList>
            <person name="Liu L."/>
            <person name="Gao P.J."/>
            <person name="Chen G.J."/>
            <person name="Wang L.S."/>
        </authorList>
    </citation>
    <scope>NUCLEOTIDE SEQUENCE [LARGE SCALE GENOMIC DNA]</scope>
    <source>
        <strain evidence="9 10">PG-01</strain>
    </source>
</reference>
<evidence type="ECO:0000256" key="5">
    <source>
        <dbReference type="ARBA" id="ARBA00022692"/>
    </source>
</evidence>
<evidence type="ECO:0000256" key="1">
    <source>
        <dbReference type="ARBA" id="ARBA00004651"/>
    </source>
</evidence>
<feature type="transmembrane region" description="Helical" evidence="8">
    <location>
        <begin position="111"/>
        <end position="132"/>
    </location>
</feature>
<evidence type="ECO:0000256" key="7">
    <source>
        <dbReference type="ARBA" id="ARBA00023136"/>
    </source>
</evidence>
<evidence type="ECO:0000256" key="4">
    <source>
        <dbReference type="ARBA" id="ARBA00022679"/>
    </source>
</evidence>
<dbReference type="STRING" id="153721.MYP_1682"/>
<keyword evidence="5 8" id="KW-0812">Transmembrane</keyword>
<name>A0A098LDE9_9BACT</name>
<gene>
    <name evidence="9" type="ORF">MYP_1682</name>
</gene>
<comment type="caution">
    <text evidence="9">The sequence shown here is derived from an EMBL/GenBank/DDBJ whole genome shotgun (WGS) entry which is preliminary data.</text>
</comment>
<dbReference type="AlphaFoldDB" id="A0A098LDE9"/>
<evidence type="ECO:0000256" key="8">
    <source>
        <dbReference type="SAM" id="Phobius"/>
    </source>
</evidence>
<feature type="transmembrane region" description="Helical" evidence="8">
    <location>
        <begin position="12"/>
        <end position="29"/>
    </location>
</feature>
<dbReference type="OrthoDB" id="8353433at2"/>
<dbReference type="EMBL" id="BBLT01000003">
    <property type="protein sequence ID" value="GAL84454.1"/>
    <property type="molecule type" value="Genomic_DNA"/>
</dbReference>
<feature type="transmembrane region" description="Helical" evidence="8">
    <location>
        <begin position="297"/>
        <end position="316"/>
    </location>
</feature>
<evidence type="ECO:0000256" key="2">
    <source>
        <dbReference type="ARBA" id="ARBA00022475"/>
    </source>
</evidence>
<keyword evidence="3" id="KW-0328">Glycosyltransferase</keyword>
<keyword evidence="7 8" id="KW-0472">Membrane</keyword>
<accession>A0A098LDE9</accession>
<feature type="transmembrane region" description="Helical" evidence="8">
    <location>
        <begin position="378"/>
        <end position="400"/>
    </location>
</feature>
<proteinExistence type="predicted"/>
<dbReference type="GO" id="GO:0016763">
    <property type="term" value="F:pentosyltransferase activity"/>
    <property type="evidence" value="ECO:0007669"/>
    <property type="project" value="TreeGrafter"/>
</dbReference>
<feature type="transmembrane region" description="Helical" evidence="8">
    <location>
        <begin position="212"/>
        <end position="232"/>
    </location>
</feature>
<keyword evidence="2" id="KW-1003">Cell membrane</keyword>
<keyword evidence="6 8" id="KW-1133">Transmembrane helix</keyword>
<dbReference type="eggNOG" id="COG1807">
    <property type="taxonomic scope" value="Bacteria"/>
</dbReference>
<dbReference type="GO" id="GO:0010041">
    <property type="term" value="P:response to iron(III) ion"/>
    <property type="evidence" value="ECO:0007669"/>
    <property type="project" value="TreeGrafter"/>
</dbReference>
<feature type="transmembrane region" description="Helical" evidence="8">
    <location>
        <begin position="352"/>
        <end position="372"/>
    </location>
</feature>
<dbReference type="GO" id="GO:0005886">
    <property type="term" value="C:plasma membrane"/>
    <property type="evidence" value="ECO:0007669"/>
    <property type="project" value="UniProtKB-SubCell"/>
</dbReference>
<evidence type="ECO:0000256" key="3">
    <source>
        <dbReference type="ARBA" id="ARBA00022676"/>
    </source>
</evidence>
<evidence type="ECO:0000256" key="6">
    <source>
        <dbReference type="ARBA" id="ARBA00022989"/>
    </source>
</evidence>
<feature type="transmembrane region" description="Helical" evidence="8">
    <location>
        <begin position="86"/>
        <end position="105"/>
    </location>
</feature>
<evidence type="ECO:0000313" key="9">
    <source>
        <dbReference type="EMBL" id="GAL84454.1"/>
    </source>
</evidence>